<evidence type="ECO:0000313" key="3">
    <source>
        <dbReference type="EnsemblMetazoa" id="CapteP212382"/>
    </source>
</evidence>
<accession>R7UQB1</accession>
<keyword evidence="4" id="KW-1185">Reference proteome</keyword>
<proteinExistence type="predicted"/>
<evidence type="ECO:0000313" key="2">
    <source>
        <dbReference type="EMBL" id="ELU08719.1"/>
    </source>
</evidence>
<dbReference type="EnsemblMetazoa" id="CapteT212382">
    <property type="protein sequence ID" value="CapteP212382"/>
    <property type="gene ID" value="CapteG212382"/>
</dbReference>
<evidence type="ECO:0000259" key="1">
    <source>
        <dbReference type="Pfam" id="PF21787"/>
    </source>
</evidence>
<dbReference type="Pfam" id="PF21787">
    <property type="entry name" value="TNP-like_RNaseH_N"/>
    <property type="match status" value="1"/>
</dbReference>
<dbReference type="EMBL" id="AMQN01006639">
    <property type="status" value="NOT_ANNOTATED_CDS"/>
    <property type="molecule type" value="Genomic_DNA"/>
</dbReference>
<dbReference type="HOGENOM" id="CLU_1671003_0_0_1"/>
<gene>
    <name evidence="2" type="ORF">CAPTEDRAFT_212382</name>
</gene>
<dbReference type="Proteomes" id="UP000014760">
    <property type="component" value="Unassembled WGS sequence"/>
</dbReference>
<reference evidence="3" key="3">
    <citation type="submission" date="2015-06" db="UniProtKB">
        <authorList>
            <consortium name="EnsemblMetazoa"/>
        </authorList>
    </citation>
    <scope>IDENTIFICATION</scope>
</reference>
<protein>
    <recommendedName>
        <fullName evidence="1">Transposable element P transposase-like RNase H domain-containing protein</fullName>
    </recommendedName>
</protein>
<sequence>MADSSVIIDDLKRWKVPQLKAFGSDRGIRLDYETLRNRFKVVLREAGFCPKLERMITLQTQGLSKHEKLVTLFLDGMKLAPNLRFYKHSVTLVGCENLGKQGKSGKVSNEGVVVMCASIIEEAVILQRAGLTVVAVVMDQGRTQWRCKAFSYFASQDS</sequence>
<dbReference type="AlphaFoldDB" id="R7UQB1"/>
<reference evidence="4" key="1">
    <citation type="submission" date="2012-12" db="EMBL/GenBank/DDBJ databases">
        <authorList>
            <person name="Hellsten U."/>
            <person name="Grimwood J."/>
            <person name="Chapman J.A."/>
            <person name="Shapiro H."/>
            <person name="Aerts A."/>
            <person name="Otillar R.P."/>
            <person name="Terry A.Y."/>
            <person name="Boore J.L."/>
            <person name="Simakov O."/>
            <person name="Marletaz F."/>
            <person name="Cho S.-J."/>
            <person name="Edsinger-Gonzales E."/>
            <person name="Havlak P."/>
            <person name="Kuo D.-H."/>
            <person name="Larsson T."/>
            <person name="Lv J."/>
            <person name="Arendt D."/>
            <person name="Savage R."/>
            <person name="Osoegawa K."/>
            <person name="de Jong P."/>
            <person name="Lindberg D.R."/>
            <person name="Seaver E.C."/>
            <person name="Weisblat D.A."/>
            <person name="Putnam N.H."/>
            <person name="Grigoriev I.V."/>
            <person name="Rokhsar D.S."/>
        </authorList>
    </citation>
    <scope>NUCLEOTIDE SEQUENCE</scope>
    <source>
        <strain evidence="4">I ESC-2004</strain>
    </source>
</reference>
<name>R7UQB1_CAPTE</name>
<organism evidence="2">
    <name type="scientific">Capitella teleta</name>
    <name type="common">Polychaete worm</name>
    <dbReference type="NCBI Taxonomy" id="283909"/>
    <lineage>
        <taxon>Eukaryota</taxon>
        <taxon>Metazoa</taxon>
        <taxon>Spiralia</taxon>
        <taxon>Lophotrochozoa</taxon>
        <taxon>Annelida</taxon>
        <taxon>Polychaeta</taxon>
        <taxon>Sedentaria</taxon>
        <taxon>Scolecida</taxon>
        <taxon>Capitellidae</taxon>
        <taxon>Capitella</taxon>
    </lineage>
</organism>
<reference evidence="2 4" key="2">
    <citation type="journal article" date="2013" name="Nature">
        <title>Insights into bilaterian evolution from three spiralian genomes.</title>
        <authorList>
            <person name="Simakov O."/>
            <person name="Marletaz F."/>
            <person name="Cho S.J."/>
            <person name="Edsinger-Gonzales E."/>
            <person name="Havlak P."/>
            <person name="Hellsten U."/>
            <person name="Kuo D.H."/>
            <person name="Larsson T."/>
            <person name="Lv J."/>
            <person name="Arendt D."/>
            <person name="Savage R."/>
            <person name="Osoegawa K."/>
            <person name="de Jong P."/>
            <person name="Grimwood J."/>
            <person name="Chapman J.A."/>
            <person name="Shapiro H."/>
            <person name="Aerts A."/>
            <person name="Otillar R.P."/>
            <person name="Terry A.Y."/>
            <person name="Boore J.L."/>
            <person name="Grigoriev I.V."/>
            <person name="Lindberg D.R."/>
            <person name="Seaver E.C."/>
            <person name="Weisblat D.A."/>
            <person name="Putnam N.H."/>
            <person name="Rokhsar D.S."/>
        </authorList>
    </citation>
    <scope>NUCLEOTIDE SEQUENCE</scope>
    <source>
        <strain evidence="2 4">I ESC-2004</strain>
    </source>
</reference>
<dbReference type="InterPro" id="IPR048365">
    <property type="entry name" value="TNP-like_RNaseH_N"/>
</dbReference>
<feature type="domain" description="Transposable element P transposase-like RNase H" evidence="1">
    <location>
        <begin position="45"/>
        <end position="120"/>
    </location>
</feature>
<evidence type="ECO:0000313" key="4">
    <source>
        <dbReference type="Proteomes" id="UP000014760"/>
    </source>
</evidence>
<dbReference type="EMBL" id="KB298831">
    <property type="protein sequence ID" value="ELU08719.1"/>
    <property type="molecule type" value="Genomic_DNA"/>
</dbReference>